<evidence type="ECO:0000313" key="2">
    <source>
        <dbReference type="EMBL" id="OFI48231.1"/>
    </source>
</evidence>
<reference evidence="3" key="1">
    <citation type="submission" date="2016-09" db="EMBL/GenBank/DDBJ databases">
        <title>Draft genome sequence of a novel species of the family Streptococcaceae isolated from flowers.</title>
        <authorList>
            <person name="Chuah L.-O."/>
            <person name="Yap K.-P."/>
            <person name="Thong K.L."/>
            <person name="Liong M.T."/>
            <person name="Ahmad R."/>
            <person name="Rusul G."/>
        </authorList>
    </citation>
    <scope>NUCLEOTIDE SEQUENCE [LARGE SCALE GENOMIC DNA]</scope>
    <source>
        <strain evidence="3">DF1</strain>
    </source>
</reference>
<evidence type="ECO:0000256" key="1">
    <source>
        <dbReference type="SAM" id="Phobius"/>
    </source>
</evidence>
<dbReference type="STRING" id="1859473.BG261_08075"/>
<organism evidence="2 3">
    <name type="scientific">Floricoccus tropicus</name>
    <dbReference type="NCBI Taxonomy" id="1859473"/>
    <lineage>
        <taxon>Bacteria</taxon>
        <taxon>Bacillati</taxon>
        <taxon>Bacillota</taxon>
        <taxon>Bacilli</taxon>
        <taxon>Lactobacillales</taxon>
        <taxon>Streptococcaceae</taxon>
        <taxon>Floricoccus</taxon>
    </lineage>
</organism>
<feature type="transmembrane region" description="Helical" evidence="1">
    <location>
        <begin position="307"/>
        <end position="333"/>
    </location>
</feature>
<feature type="transmembrane region" description="Helical" evidence="1">
    <location>
        <begin position="710"/>
        <end position="728"/>
    </location>
</feature>
<keyword evidence="1" id="KW-0812">Transmembrane</keyword>
<accession>A0A1E8GJ28</accession>
<dbReference type="RefSeq" id="WP_070793239.1">
    <property type="nucleotide sequence ID" value="NZ_MKIR01000026.1"/>
</dbReference>
<keyword evidence="1" id="KW-1133">Transmembrane helix</keyword>
<gene>
    <name evidence="2" type="ORF">BG261_08075</name>
</gene>
<dbReference type="AlphaFoldDB" id="A0A1E8GJ28"/>
<feature type="transmembrane region" description="Helical" evidence="1">
    <location>
        <begin position="12"/>
        <end position="34"/>
    </location>
</feature>
<evidence type="ECO:0008006" key="4">
    <source>
        <dbReference type="Google" id="ProtNLM"/>
    </source>
</evidence>
<dbReference type="Proteomes" id="UP000178622">
    <property type="component" value="Unassembled WGS sequence"/>
</dbReference>
<feature type="transmembrane region" description="Helical" evidence="1">
    <location>
        <begin position="632"/>
        <end position="661"/>
    </location>
</feature>
<protein>
    <recommendedName>
        <fullName evidence="4">ABC transporter permease</fullName>
    </recommendedName>
</protein>
<feature type="transmembrane region" description="Helical" evidence="1">
    <location>
        <begin position="227"/>
        <end position="253"/>
    </location>
</feature>
<dbReference type="OrthoDB" id="5096243at2"/>
<feature type="transmembrane region" description="Helical" evidence="1">
    <location>
        <begin position="682"/>
        <end position="704"/>
    </location>
</feature>
<dbReference type="EMBL" id="MKIR01000026">
    <property type="protein sequence ID" value="OFI48231.1"/>
    <property type="molecule type" value="Genomic_DNA"/>
</dbReference>
<sequence length="743" mass="84646">MKKRIELVGNFKFVAYALIIFQGILLSILALITIGNDYLDKWSSYPNTENAQEIYIKDIGKNQEQATLNFLLGYSQEHNLFVSRRDSASNKNGDFSGYKFGIGGIANGNNVDFSYLDTNILNTENLDKLLTIENEEATIGIDKGSVNSIYQLPNFRFNGTVVVKKLTQLFKESGTVSGDYKILGFNDEQDLENFLDNLSKISKIDKNKLLDKGAGGVHDNSLISRSIVIVTIVTAMTLVLIFVVIAVRSLSAYGKLSLLGWSNLDYVKFIFKKFIFYTLMLIPVLSVFAYMLSGWGHFSFPLLNKFIFYNVINLLLVIIAISIASLIIMLTNSLNAIHGRIPHRLLYIFGILVYIFIGMGLVASCIYLDIPIKTIKGNVKLAQKWQKYDNYQVLSSYDLGNDKLSNSGQSTKLNENMFNWYKSIADNDGVYLINSTFYSKEIIDNQRNSGAYEKVPTNPFWYFVYSPNFLKYNGIDIDGGSIEEAKQGVRVYLISSELSDKDKKEIEDYYTEIEEKSSASNGDIDNNYKRNKNYKFAFYNPVGDLFTWTTNKDDDVTSRNPVIYLATPENTSFIENESFIARGLENGYIKFESQDIRKKYTSSSIFTKYNLDDNNISFISVSNYIDGISKEMYMIIQFLILILIVVVSILTVLLITLATIYRMVNQEKINVKKFIGYSFWNIYKLPVIFLSIALVIELVAVIIAKSTVGVMTISMVFILQLIIFWRYVSKNEFKNILIAFKER</sequence>
<name>A0A1E8GJ28_9LACT</name>
<comment type="caution">
    <text evidence="2">The sequence shown here is derived from an EMBL/GenBank/DDBJ whole genome shotgun (WGS) entry which is preliminary data.</text>
</comment>
<proteinExistence type="predicted"/>
<evidence type="ECO:0000313" key="3">
    <source>
        <dbReference type="Proteomes" id="UP000178622"/>
    </source>
</evidence>
<keyword evidence="3" id="KW-1185">Reference proteome</keyword>
<feature type="transmembrane region" description="Helical" evidence="1">
    <location>
        <begin position="345"/>
        <end position="370"/>
    </location>
</feature>
<keyword evidence="1" id="KW-0472">Membrane</keyword>
<feature type="transmembrane region" description="Helical" evidence="1">
    <location>
        <begin position="274"/>
        <end position="295"/>
    </location>
</feature>